<accession>A0A3S4P4T7</accession>
<feature type="chain" id="PRO_5018763686" evidence="1">
    <location>
        <begin position="20"/>
        <end position="69"/>
    </location>
</feature>
<sequence>MKKFLLATLALGCFTSALANSSLGFGFEQIDVLTQTNLSGINTFLGGLWDFIRDLFRSTCHLTDTCGSI</sequence>
<dbReference type="RefSeq" id="WP_126326692.1">
    <property type="nucleotide sequence ID" value="NZ_CAUJPY010000001.1"/>
</dbReference>
<evidence type="ECO:0000313" key="3">
    <source>
        <dbReference type="Proteomes" id="UP000279284"/>
    </source>
</evidence>
<keyword evidence="3" id="KW-1185">Reference proteome</keyword>
<reference evidence="2 3" key="1">
    <citation type="submission" date="2018-12" db="EMBL/GenBank/DDBJ databases">
        <authorList>
            <consortium name="Pathogen Informatics"/>
        </authorList>
    </citation>
    <scope>NUCLEOTIDE SEQUENCE [LARGE SCALE GENOMIC DNA]</scope>
    <source>
        <strain evidence="2 3">NCTC10296</strain>
    </source>
</reference>
<dbReference type="Proteomes" id="UP000279284">
    <property type="component" value="Chromosome"/>
</dbReference>
<name>A0A3S4P4T7_9NEIS</name>
<dbReference type="EMBL" id="LR134313">
    <property type="protein sequence ID" value="VEF01944.1"/>
    <property type="molecule type" value="Genomic_DNA"/>
</dbReference>
<evidence type="ECO:0000313" key="2">
    <source>
        <dbReference type="EMBL" id="VEF01944.1"/>
    </source>
</evidence>
<proteinExistence type="predicted"/>
<dbReference type="KEGG" id="nci:NCTC10296_01539"/>
<feature type="signal peptide" evidence="1">
    <location>
        <begin position="1"/>
        <end position="19"/>
    </location>
</feature>
<keyword evidence="1" id="KW-0732">Signal</keyword>
<organism evidence="2 3">
    <name type="scientific">Neisseria canis</name>
    <dbReference type="NCBI Taxonomy" id="493"/>
    <lineage>
        <taxon>Bacteria</taxon>
        <taxon>Pseudomonadati</taxon>
        <taxon>Pseudomonadota</taxon>
        <taxon>Betaproteobacteria</taxon>
        <taxon>Neisseriales</taxon>
        <taxon>Neisseriaceae</taxon>
        <taxon>Neisseria</taxon>
    </lineage>
</organism>
<gene>
    <name evidence="2" type="ORF">NCTC10296_01539</name>
</gene>
<evidence type="ECO:0000256" key="1">
    <source>
        <dbReference type="SAM" id="SignalP"/>
    </source>
</evidence>
<protein>
    <submittedName>
        <fullName evidence="2">Uncharacterized protein</fullName>
    </submittedName>
</protein>
<dbReference type="AlphaFoldDB" id="A0A3S4P4T7"/>